<comment type="caution">
    <text evidence="2">The sequence shown here is derived from an EMBL/GenBank/DDBJ whole genome shotgun (WGS) entry which is preliminary data.</text>
</comment>
<protein>
    <submittedName>
        <fullName evidence="2">DUF1223 domain-containing protein</fullName>
    </submittedName>
</protein>
<organism evidence="2 3">
    <name type="scientific">Mesorhizobium zhangyense</name>
    <dbReference type="NCBI Taxonomy" id="1776730"/>
    <lineage>
        <taxon>Bacteria</taxon>
        <taxon>Pseudomonadati</taxon>
        <taxon>Pseudomonadota</taxon>
        <taxon>Alphaproteobacteria</taxon>
        <taxon>Hyphomicrobiales</taxon>
        <taxon>Phyllobacteriaceae</taxon>
        <taxon>Mesorhizobium</taxon>
    </lineage>
</organism>
<dbReference type="Proteomes" id="UP000481252">
    <property type="component" value="Unassembled WGS sequence"/>
</dbReference>
<gene>
    <name evidence="2" type="ORF">G6N74_12895</name>
</gene>
<dbReference type="SUPFAM" id="SSF52833">
    <property type="entry name" value="Thioredoxin-like"/>
    <property type="match status" value="1"/>
</dbReference>
<reference evidence="2 3" key="1">
    <citation type="submission" date="2020-02" db="EMBL/GenBank/DDBJ databases">
        <title>Genome sequence of the type strain CGMCC 1.15528 of Mesorhizobium zhangyense.</title>
        <authorList>
            <person name="Gao J."/>
            <person name="Sun J."/>
        </authorList>
    </citation>
    <scope>NUCLEOTIDE SEQUENCE [LARGE SCALE GENOMIC DNA]</scope>
    <source>
        <strain evidence="2 3">CGMCC 1.15528</strain>
    </source>
</reference>
<dbReference type="PANTHER" id="PTHR36057:SF1">
    <property type="entry name" value="LIPOPROTEIN LIPID ATTACHMENT SITE-LIKE PROTEIN, PUTATIVE (DUF1223)-RELATED"/>
    <property type="match status" value="1"/>
</dbReference>
<evidence type="ECO:0000256" key="1">
    <source>
        <dbReference type="SAM" id="SignalP"/>
    </source>
</evidence>
<dbReference type="EMBL" id="JAAKZG010000005">
    <property type="protein sequence ID" value="NGN41962.1"/>
    <property type="molecule type" value="Genomic_DNA"/>
</dbReference>
<sequence>MELRFFSRLAVVALAMPALTAAATADGTRPLGVIELFTSQGCSSCPPADALFEKFATKGDYVALAYHVDYWDYLGWRDTLSSPDSTDRQYAYMRSFGTRSVYTPQAVINGRIHVNGAKRDDILDAFDELNKAEQGLSVDVSVKLTGESLVIETGSAASQSSAKAHVVLVYFDAPQAIAVPRGENKGRTVTYVNAVSDIQSAGMWHGKAARYELPATKIATKGGFAVLLQAVGKDGMPGPVLGAAIYRKSDGNRI</sequence>
<feature type="signal peptide" evidence="1">
    <location>
        <begin position="1"/>
        <end position="25"/>
    </location>
</feature>
<evidence type="ECO:0000313" key="2">
    <source>
        <dbReference type="EMBL" id="NGN41962.1"/>
    </source>
</evidence>
<dbReference type="InterPro" id="IPR010634">
    <property type="entry name" value="DUF1223"/>
</dbReference>
<keyword evidence="1" id="KW-0732">Signal</keyword>
<feature type="chain" id="PRO_5028977270" evidence="1">
    <location>
        <begin position="26"/>
        <end position="254"/>
    </location>
</feature>
<evidence type="ECO:0000313" key="3">
    <source>
        <dbReference type="Proteomes" id="UP000481252"/>
    </source>
</evidence>
<dbReference type="AlphaFoldDB" id="A0A7C9R7E2"/>
<name>A0A7C9R7E2_9HYPH</name>
<keyword evidence="3" id="KW-1185">Reference proteome</keyword>
<dbReference type="PANTHER" id="PTHR36057">
    <property type="match status" value="1"/>
</dbReference>
<dbReference type="InterPro" id="IPR036249">
    <property type="entry name" value="Thioredoxin-like_sf"/>
</dbReference>
<dbReference type="RefSeq" id="WP_165117928.1">
    <property type="nucleotide sequence ID" value="NZ_JAAKZG010000005.1"/>
</dbReference>
<proteinExistence type="predicted"/>
<accession>A0A7C9R7E2</accession>
<dbReference type="Pfam" id="PF06764">
    <property type="entry name" value="DUF1223"/>
    <property type="match status" value="1"/>
</dbReference>